<evidence type="ECO:0000313" key="1">
    <source>
        <dbReference type="EMBL" id="LAA12544.1"/>
    </source>
</evidence>
<dbReference type="OrthoDB" id="6415012at2759"/>
<dbReference type="AlphaFoldDB" id="A0A2L2YWU8"/>
<accession>A0A2L2YWU8</accession>
<sequence>MPNQPVKKTSDCGNTPIRETSMYQTCGPKATIQANQDPNTAGEQGHCETMRTISPRTRHFGYQDVNRTPKVRTRQLERCTHLDNMEEDPIMTTQRLSTRLPEQLILNQGIDQYQKIAECPTYDVKFPSSHPSIGVYSESKFRTMPAEGQRGDDADSDATREKRRLDKEIYRRWVCLIEPYWTRETTAESDVDIELERSDLVDDLLLKQEMSEAECDWDRNECY</sequence>
<reference evidence="1" key="1">
    <citation type="journal article" date="2016" name="Mol. Ecol. Resour.">
        <title>Evaluation of the impact of RNA preservation methods of spiders for de novo transcriptome assembly.</title>
        <authorList>
            <person name="Kono N."/>
            <person name="Nakamura H."/>
            <person name="Ito Y."/>
            <person name="Tomita M."/>
            <person name="Arakawa K."/>
        </authorList>
    </citation>
    <scope>NUCLEOTIDE SEQUENCE</scope>
    <source>
        <tissue evidence="1">Whole body</tissue>
    </source>
</reference>
<organism evidence="1">
    <name type="scientific">Parasteatoda tepidariorum</name>
    <name type="common">Common house spider</name>
    <name type="synonym">Achaearanea tepidariorum</name>
    <dbReference type="NCBI Taxonomy" id="114398"/>
    <lineage>
        <taxon>Eukaryota</taxon>
        <taxon>Metazoa</taxon>
        <taxon>Ecdysozoa</taxon>
        <taxon>Arthropoda</taxon>
        <taxon>Chelicerata</taxon>
        <taxon>Arachnida</taxon>
        <taxon>Araneae</taxon>
        <taxon>Araneomorphae</taxon>
        <taxon>Entelegynae</taxon>
        <taxon>Araneoidea</taxon>
        <taxon>Theridiidae</taxon>
        <taxon>Parasteatoda</taxon>
    </lineage>
</organism>
<dbReference type="EMBL" id="IAAA01060408">
    <property type="protein sequence ID" value="LAA12544.1"/>
    <property type="molecule type" value="mRNA"/>
</dbReference>
<protein>
    <submittedName>
        <fullName evidence="1">Uncharacterized protein</fullName>
    </submittedName>
</protein>
<proteinExistence type="evidence at transcript level"/>
<name>A0A2L2YWU8_PARTP</name>